<keyword evidence="1" id="KW-0963">Cytoplasm</keyword>
<keyword evidence="2" id="KW-0808">Transferase</keyword>
<dbReference type="SUPFAM" id="SSF53901">
    <property type="entry name" value="Thiolase-like"/>
    <property type="match status" value="1"/>
</dbReference>
<comment type="caution">
    <text evidence="6">The sequence shown here is derived from an EMBL/GenBank/DDBJ whole genome shotgun (WGS) entry which is preliminary data.</text>
</comment>
<dbReference type="Gene3D" id="3.40.47.10">
    <property type="match status" value="1"/>
</dbReference>
<feature type="domain" description="Beta-ketoacyl-[acyl-carrier-protein] synthase III C-terminal" evidence="4">
    <location>
        <begin position="230"/>
        <end position="319"/>
    </location>
</feature>
<feature type="domain" description="Beta-ketoacyl-[acyl-carrier-protein] synthase III N-terminal" evidence="5">
    <location>
        <begin position="99"/>
        <end position="178"/>
    </location>
</feature>
<dbReference type="InterPro" id="IPR013747">
    <property type="entry name" value="ACP_syn_III_C"/>
</dbReference>
<evidence type="ECO:0000259" key="4">
    <source>
        <dbReference type="Pfam" id="PF08541"/>
    </source>
</evidence>
<dbReference type="EMBL" id="JAFFZN010000018">
    <property type="protein sequence ID" value="MBO8187720.1"/>
    <property type="molecule type" value="Genomic_DNA"/>
</dbReference>
<reference evidence="6 7" key="1">
    <citation type="submission" date="2021-02" db="EMBL/GenBank/DDBJ databases">
        <title>Streptomyces spirodelae sp. nov., isolated from duckweed.</title>
        <authorList>
            <person name="Saimee Y."/>
            <person name="Duangmal K."/>
        </authorList>
    </citation>
    <scope>NUCLEOTIDE SEQUENCE [LARGE SCALE GENOMIC DNA]</scope>
    <source>
        <strain evidence="6 7">DW4-2</strain>
    </source>
</reference>
<proteinExistence type="predicted"/>
<dbReference type="Pfam" id="PF08545">
    <property type="entry name" value="ACP_syn_III"/>
    <property type="match status" value="1"/>
</dbReference>
<gene>
    <name evidence="6" type="ORF">JW592_19965</name>
</gene>
<evidence type="ECO:0000313" key="6">
    <source>
        <dbReference type="EMBL" id="MBO8187720.1"/>
    </source>
</evidence>
<keyword evidence="7" id="KW-1185">Reference proteome</keyword>
<name>A0ABS3WX65_9ACTN</name>
<dbReference type="Proteomes" id="UP001518976">
    <property type="component" value="Unassembled WGS sequence"/>
</dbReference>
<dbReference type="InterPro" id="IPR013751">
    <property type="entry name" value="ACP_syn_III_N"/>
</dbReference>
<evidence type="ECO:0000259" key="5">
    <source>
        <dbReference type="Pfam" id="PF08545"/>
    </source>
</evidence>
<dbReference type="Pfam" id="PF08541">
    <property type="entry name" value="ACP_syn_III_C"/>
    <property type="match status" value="1"/>
</dbReference>
<sequence>MGTYLPTRQRSNDEVARAIGVSPDWIVERTGVRKRHEAAPDEAASDMAAAAVRSAVAAAGLDPDQLDLLVLATSTPDELGPATACRVQALTKARNAVALDVGAACSGWLFATRFAHDYLRADAGSRYAAVVGVEAYSKFLDPADRATAVLFADGAAASVLGPVPAGEGFTDFHLGSDGALADHVLIPAGGSRAPADAGTVADGRHTIRMDGRAVRDFIVEMFPLVVSDSLTRNRLRAEDIDAFVTHQPNPRMLRSVGTSLGIPPGRLPIVADEVGNIGAASTPYALAAAAVDGLLRRGDRVLLATFGAGMTWGSALLTWSGAPVIRTAPTAASAAAAPAAEATGCPAGTAEAAGTAEPAETAEAAVSAVSAVSAERSAR</sequence>
<dbReference type="NCBIfam" id="NF006829">
    <property type="entry name" value="PRK09352.1"/>
    <property type="match status" value="1"/>
</dbReference>
<accession>A0ABS3WX65</accession>
<dbReference type="CDD" id="cd00830">
    <property type="entry name" value="KAS_III"/>
    <property type="match status" value="1"/>
</dbReference>
<evidence type="ECO:0000256" key="2">
    <source>
        <dbReference type="ARBA" id="ARBA00022679"/>
    </source>
</evidence>
<protein>
    <submittedName>
        <fullName evidence="6">Ketoacyl-ACP synthase III</fullName>
    </submittedName>
</protein>
<dbReference type="PANTHER" id="PTHR34069:SF2">
    <property type="entry name" value="BETA-KETOACYL-[ACYL-CARRIER-PROTEIN] SYNTHASE III"/>
    <property type="match status" value="1"/>
</dbReference>
<dbReference type="InterPro" id="IPR016039">
    <property type="entry name" value="Thiolase-like"/>
</dbReference>
<evidence type="ECO:0000256" key="1">
    <source>
        <dbReference type="ARBA" id="ARBA00022490"/>
    </source>
</evidence>
<evidence type="ECO:0000256" key="3">
    <source>
        <dbReference type="ARBA" id="ARBA00023315"/>
    </source>
</evidence>
<evidence type="ECO:0000313" key="7">
    <source>
        <dbReference type="Proteomes" id="UP001518976"/>
    </source>
</evidence>
<organism evidence="6 7">
    <name type="scientific">Streptomyces spirodelae</name>
    <dbReference type="NCBI Taxonomy" id="2812904"/>
    <lineage>
        <taxon>Bacteria</taxon>
        <taxon>Bacillati</taxon>
        <taxon>Actinomycetota</taxon>
        <taxon>Actinomycetes</taxon>
        <taxon>Kitasatosporales</taxon>
        <taxon>Streptomycetaceae</taxon>
        <taxon>Streptomyces</taxon>
    </lineage>
</organism>
<dbReference type="PANTHER" id="PTHR34069">
    <property type="entry name" value="3-OXOACYL-[ACYL-CARRIER-PROTEIN] SYNTHASE 3"/>
    <property type="match status" value="1"/>
</dbReference>
<keyword evidence="3" id="KW-0012">Acyltransferase</keyword>